<keyword evidence="2 5" id="KW-0812">Transmembrane</keyword>
<keyword evidence="3 5" id="KW-1133">Transmembrane helix</keyword>
<sequence>MHIAAVIASVVLALAMLASGVMKVIRAPRIVSMMGAVGVTPRQLPVLGALQIAATVGLIAGIWLPALAIAAAIGLTLYFTGAIVAHVRAHDPARQGILFLVLAAITLALLLLDATTR</sequence>
<feature type="transmembrane region" description="Helical" evidence="5">
    <location>
        <begin position="44"/>
        <end position="64"/>
    </location>
</feature>
<dbReference type="EMBL" id="JANLCM010000001">
    <property type="protein sequence ID" value="MCS5717701.1"/>
    <property type="molecule type" value="Genomic_DNA"/>
</dbReference>
<evidence type="ECO:0000256" key="5">
    <source>
        <dbReference type="SAM" id="Phobius"/>
    </source>
</evidence>
<accession>A0ABT2GNA0</accession>
<proteinExistence type="predicted"/>
<dbReference type="Proteomes" id="UP001165584">
    <property type="component" value="Unassembled WGS sequence"/>
</dbReference>
<dbReference type="Pfam" id="PF13564">
    <property type="entry name" value="DoxX_2"/>
    <property type="match status" value="1"/>
</dbReference>
<reference evidence="6" key="1">
    <citation type="submission" date="2022-08" db="EMBL/GenBank/DDBJ databases">
        <authorList>
            <person name="Deng Y."/>
            <person name="Han X.-F."/>
            <person name="Zhang Y.-Q."/>
        </authorList>
    </citation>
    <scope>NUCLEOTIDE SEQUENCE</scope>
    <source>
        <strain evidence="6">CPCC 205763</strain>
    </source>
</reference>
<gene>
    <name evidence="6" type="ORF">N1027_06080</name>
</gene>
<evidence type="ECO:0000256" key="4">
    <source>
        <dbReference type="ARBA" id="ARBA00023136"/>
    </source>
</evidence>
<protein>
    <submittedName>
        <fullName evidence="6">DoxX family protein</fullName>
    </submittedName>
</protein>
<evidence type="ECO:0000256" key="2">
    <source>
        <dbReference type="ARBA" id="ARBA00022692"/>
    </source>
</evidence>
<dbReference type="InterPro" id="IPR032808">
    <property type="entry name" value="DoxX"/>
</dbReference>
<feature type="transmembrane region" description="Helical" evidence="5">
    <location>
        <begin position="93"/>
        <end position="112"/>
    </location>
</feature>
<feature type="transmembrane region" description="Helical" evidence="5">
    <location>
        <begin position="69"/>
        <end position="87"/>
    </location>
</feature>
<evidence type="ECO:0000313" key="7">
    <source>
        <dbReference type="Proteomes" id="UP001165584"/>
    </source>
</evidence>
<evidence type="ECO:0000313" key="6">
    <source>
        <dbReference type="EMBL" id="MCS5717701.1"/>
    </source>
</evidence>
<evidence type="ECO:0000256" key="3">
    <source>
        <dbReference type="ARBA" id="ARBA00022989"/>
    </source>
</evidence>
<organism evidence="6 7">
    <name type="scientific">Herbiconiux aconitum</name>
    <dbReference type="NCBI Taxonomy" id="2970913"/>
    <lineage>
        <taxon>Bacteria</taxon>
        <taxon>Bacillati</taxon>
        <taxon>Actinomycetota</taxon>
        <taxon>Actinomycetes</taxon>
        <taxon>Micrococcales</taxon>
        <taxon>Microbacteriaceae</taxon>
        <taxon>Herbiconiux</taxon>
    </lineage>
</organism>
<keyword evidence="4 5" id="KW-0472">Membrane</keyword>
<evidence type="ECO:0000256" key="1">
    <source>
        <dbReference type="ARBA" id="ARBA00004141"/>
    </source>
</evidence>
<comment type="caution">
    <text evidence="6">The sequence shown here is derived from an EMBL/GenBank/DDBJ whole genome shotgun (WGS) entry which is preliminary data.</text>
</comment>
<comment type="subcellular location">
    <subcellularLocation>
        <location evidence="1">Membrane</location>
        <topology evidence="1">Multi-pass membrane protein</topology>
    </subcellularLocation>
</comment>
<keyword evidence="7" id="KW-1185">Reference proteome</keyword>
<dbReference type="RefSeq" id="WP_259506165.1">
    <property type="nucleotide sequence ID" value="NZ_JANLCM010000001.1"/>
</dbReference>
<name>A0ABT2GNA0_9MICO</name>